<dbReference type="Proteomes" id="UP000177958">
    <property type="component" value="Unassembled WGS sequence"/>
</dbReference>
<name>A0A1F6D9Z9_9BACT</name>
<dbReference type="AlphaFoldDB" id="A0A1F6D9Z9"/>
<organism evidence="2 3">
    <name type="scientific">Candidatus Kaiserbacteria bacterium RIFCSPHIGHO2_01_FULL_55_17</name>
    <dbReference type="NCBI Taxonomy" id="1798484"/>
    <lineage>
        <taxon>Bacteria</taxon>
        <taxon>Candidatus Kaiseribacteriota</taxon>
    </lineage>
</organism>
<keyword evidence="1" id="KW-0812">Transmembrane</keyword>
<dbReference type="EMBL" id="MFKX01000010">
    <property type="protein sequence ID" value="OGG57832.1"/>
    <property type="molecule type" value="Genomic_DNA"/>
</dbReference>
<comment type="caution">
    <text evidence="2">The sequence shown here is derived from an EMBL/GenBank/DDBJ whole genome shotgun (WGS) entry which is preliminary data.</text>
</comment>
<accession>A0A1F6D9Z9</accession>
<gene>
    <name evidence="2" type="ORF">A2853_00470</name>
</gene>
<keyword evidence="1" id="KW-0472">Membrane</keyword>
<keyword evidence="1" id="KW-1133">Transmembrane helix</keyword>
<protein>
    <submittedName>
        <fullName evidence="2">Uncharacterized protein</fullName>
    </submittedName>
</protein>
<reference evidence="2 3" key="1">
    <citation type="journal article" date="2016" name="Nat. Commun.">
        <title>Thousands of microbial genomes shed light on interconnected biogeochemical processes in an aquifer system.</title>
        <authorList>
            <person name="Anantharaman K."/>
            <person name="Brown C.T."/>
            <person name="Hug L.A."/>
            <person name="Sharon I."/>
            <person name="Castelle C.J."/>
            <person name="Probst A.J."/>
            <person name="Thomas B.C."/>
            <person name="Singh A."/>
            <person name="Wilkins M.J."/>
            <person name="Karaoz U."/>
            <person name="Brodie E.L."/>
            <person name="Williams K.H."/>
            <person name="Hubbard S.S."/>
            <person name="Banfield J.F."/>
        </authorList>
    </citation>
    <scope>NUCLEOTIDE SEQUENCE [LARGE SCALE GENOMIC DNA]</scope>
</reference>
<evidence type="ECO:0000313" key="3">
    <source>
        <dbReference type="Proteomes" id="UP000177958"/>
    </source>
</evidence>
<evidence type="ECO:0000313" key="2">
    <source>
        <dbReference type="EMBL" id="OGG57832.1"/>
    </source>
</evidence>
<evidence type="ECO:0000256" key="1">
    <source>
        <dbReference type="SAM" id="Phobius"/>
    </source>
</evidence>
<proteinExistence type="predicted"/>
<feature type="transmembrane region" description="Helical" evidence="1">
    <location>
        <begin position="6"/>
        <end position="25"/>
    </location>
</feature>
<sequence>MKESPFSLHWFLFGMIAVAIAFSFYKYFFAKNYTFLVEAPCDSSTQECYVRDCEEEECPPNGLSTYRIFAVPASRFGECTDNSCIDLCVEGGPCAELLCSAQEEISCERPE</sequence>